<evidence type="ECO:0000313" key="1">
    <source>
        <dbReference type="EMBL" id="PHV72179.1"/>
    </source>
</evidence>
<accession>A0AC61DG00</accession>
<comment type="caution">
    <text evidence="1">The sequence shown here is derived from an EMBL/GenBank/DDBJ whole genome shotgun (WGS) entry which is preliminary data.</text>
</comment>
<organism evidence="1 2">
    <name type="scientific">Sporanaerobium hydrogeniformans</name>
    <dbReference type="NCBI Taxonomy" id="3072179"/>
    <lineage>
        <taxon>Bacteria</taxon>
        <taxon>Bacillati</taxon>
        <taxon>Bacillota</taxon>
        <taxon>Clostridia</taxon>
        <taxon>Lachnospirales</taxon>
        <taxon>Lachnospiraceae</taxon>
        <taxon>Sporanaerobium</taxon>
    </lineage>
</organism>
<proteinExistence type="predicted"/>
<reference evidence="1" key="1">
    <citation type="submission" date="2017-10" db="EMBL/GenBank/DDBJ databases">
        <title>Genome sequence of cellulolytic Lachnospiraceae bacterium XHS1971 isolated from hotspring sediment.</title>
        <authorList>
            <person name="Vasudevan G."/>
            <person name="Joshi A.J."/>
            <person name="Hivarkar S."/>
            <person name="Lanjekar V.B."/>
            <person name="Dhakephalkar P.K."/>
            <person name="Dagar S."/>
        </authorList>
    </citation>
    <scope>NUCLEOTIDE SEQUENCE</scope>
    <source>
        <strain evidence="1">XHS1971</strain>
    </source>
</reference>
<evidence type="ECO:0000313" key="2">
    <source>
        <dbReference type="Proteomes" id="UP000224460"/>
    </source>
</evidence>
<protein>
    <submittedName>
        <fullName evidence="1">Capsid protein</fullName>
    </submittedName>
</protein>
<name>A0AC61DG00_9FIRM</name>
<dbReference type="EMBL" id="PEDL01000001">
    <property type="protein sequence ID" value="PHV72179.1"/>
    <property type="molecule type" value="Genomic_DNA"/>
</dbReference>
<dbReference type="Proteomes" id="UP000224460">
    <property type="component" value="Unassembled WGS sequence"/>
</dbReference>
<keyword evidence="2" id="KW-1185">Reference proteome</keyword>
<gene>
    <name evidence="1" type="ORF">CS063_01510</name>
</gene>
<sequence length="339" mass="37028">MPRIEELLTPKELIDYTKARALPPMVGETLFPSQKTDALDIEMIKGASNLPVAASVHAFDTEAEIGSREGGSKSFQDLALIKRKEKVDEKTLIALNNPRTSAEEKRIISDLFNTVDRLVNSVLVRVEAMRLEALSTGKIQVNENGVKATIDYGMNAAHKASKTWATGTPDILQDIFDMCTTINTNTGFKPSRILTSTKNLNILLKDASIRSAVFGVNSAMLLTSAQLNQFLVAQSLPQIAVYDAMYRVQAKAGTYTTKRYLAENALVLMPEGKMGDTFYGPTAEEIELATKGDVDIEMIGNILVEQYATNDPVAKWIKAVATAMPSFPYADQVGVITVS</sequence>